<keyword evidence="1" id="KW-0472">Membrane</keyword>
<feature type="transmembrane region" description="Helical" evidence="1">
    <location>
        <begin position="67"/>
        <end position="89"/>
    </location>
</feature>
<proteinExistence type="predicted"/>
<reference evidence="3" key="1">
    <citation type="journal article" date="2024" name="FEMS Microbiol. Lett.">
        <title>Genomic insights into Spiroplasma endosymbionts that induce male-killing and protective phenotypes in the pea aphid.</title>
        <authorList>
            <person name="Arai H."/>
            <person name="Legeai F."/>
            <person name="Kageyama D."/>
            <person name="Sugio A."/>
            <person name="Simon J.C."/>
        </authorList>
    </citation>
    <scope>NUCLEOTIDE SEQUENCE [LARGE SCALE GENOMIC DNA]</scope>
    <source>
        <strain evidence="3">sAp269</strain>
    </source>
</reference>
<evidence type="ECO:0000256" key="1">
    <source>
        <dbReference type="SAM" id="Phobius"/>
    </source>
</evidence>
<sequence length="110" mass="12479">MLWLLKPVIAWIVIPKISPNPIPVKIRIGNLGLVFLIKIESARIILKKTIIPIRLCQCEIPTKSLNKLILSLLRVVIVATSFFLFFIGYDDVIFLLDIWIISLVRAKGGE</sequence>
<gene>
    <name evidence="2" type="ORF">SAP269_18770</name>
</gene>
<keyword evidence="1" id="KW-1133">Transmembrane helix</keyword>
<name>A0ABM8JPM1_9MOLU</name>
<evidence type="ECO:0008006" key="4">
    <source>
        <dbReference type="Google" id="ProtNLM"/>
    </source>
</evidence>
<evidence type="ECO:0000313" key="2">
    <source>
        <dbReference type="EMBL" id="BET39288.1"/>
    </source>
</evidence>
<keyword evidence="1" id="KW-0812">Transmembrane</keyword>
<organism evidence="2 3">
    <name type="scientific">Spiroplasma ixodetis</name>
    <dbReference type="NCBI Taxonomy" id="2141"/>
    <lineage>
        <taxon>Bacteria</taxon>
        <taxon>Bacillati</taxon>
        <taxon>Mycoplasmatota</taxon>
        <taxon>Mollicutes</taxon>
        <taxon>Entomoplasmatales</taxon>
        <taxon>Spiroplasmataceae</taxon>
        <taxon>Spiroplasma</taxon>
    </lineage>
</organism>
<protein>
    <recommendedName>
        <fullName evidence="4">Spiroplasmavirus-related protein</fullName>
    </recommendedName>
</protein>
<dbReference type="EMBL" id="AP028955">
    <property type="protein sequence ID" value="BET39288.1"/>
    <property type="molecule type" value="Genomic_DNA"/>
</dbReference>
<keyword evidence="3" id="KW-1185">Reference proteome</keyword>
<accession>A0ABM8JPM1</accession>
<dbReference type="Proteomes" id="UP001473424">
    <property type="component" value="Chromosome"/>
</dbReference>
<evidence type="ECO:0000313" key="3">
    <source>
        <dbReference type="Proteomes" id="UP001473424"/>
    </source>
</evidence>